<dbReference type="AlphaFoldDB" id="A0A1E3QYE9"/>
<name>A0A1E3QYE9_9ASCO</name>
<dbReference type="PANTHER" id="PTHR14374">
    <property type="entry name" value="FOIE GRAS"/>
    <property type="match status" value="1"/>
</dbReference>
<dbReference type="InterPro" id="IPR012880">
    <property type="entry name" value="Gryzun"/>
</dbReference>
<dbReference type="RefSeq" id="XP_018987969.1">
    <property type="nucleotide sequence ID" value="XM_019127510.1"/>
</dbReference>
<organism evidence="3 4">
    <name type="scientific">Babjeviella inositovora NRRL Y-12698</name>
    <dbReference type="NCBI Taxonomy" id="984486"/>
    <lineage>
        <taxon>Eukaryota</taxon>
        <taxon>Fungi</taxon>
        <taxon>Dikarya</taxon>
        <taxon>Ascomycota</taxon>
        <taxon>Saccharomycotina</taxon>
        <taxon>Pichiomycetes</taxon>
        <taxon>Serinales incertae sedis</taxon>
        <taxon>Babjeviella</taxon>
    </lineage>
</organism>
<dbReference type="EMBL" id="KV454426">
    <property type="protein sequence ID" value="ODQ82641.1"/>
    <property type="molecule type" value="Genomic_DNA"/>
</dbReference>
<evidence type="ECO:0008006" key="5">
    <source>
        <dbReference type="Google" id="ProtNLM"/>
    </source>
</evidence>
<dbReference type="OrthoDB" id="6278596at2759"/>
<keyword evidence="4" id="KW-1185">Reference proteome</keyword>
<evidence type="ECO:0000313" key="3">
    <source>
        <dbReference type="EMBL" id="ODQ82641.1"/>
    </source>
</evidence>
<evidence type="ECO:0000259" key="1">
    <source>
        <dbReference type="Pfam" id="PF07919"/>
    </source>
</evidence>
<dbReference type="Gene3D" id="1.25.40.10">
    <property type="entry name" value="Tetratricopeptide repeat domain"/>
    <property type="match status" value="1"/>
</dbReference>
<gene>
    <name evidence="3" type="ORF">BABINDRAFT_159185</name>
</gene>
<feature type="domain" description="Trafficking protein particle complex subunit 11" evidence="2">
    <location>
        <begin position="346"/>
        <end position="419"/>
    </location>
</feature>
<evidence type="ECO:0000313" key="4">
    <source>
        <dbReference type="Proteomes" id="UP000094336"/>
    </source>
</evidence>
<dbReference type="Pfam" id="PF11817">
    <property type="entry name" value="Foie-gras_1"/>
    <property type="match status" value="1"/>
</dbReference>
<dbReference type="InterPro" id="IPR021773">
    <property type="entry name" value="TPC11"/>
</dbReference>
<accession>A0A1E3QYE9</accession>
<dbReference type="InterPro" id="IPR011990">
    <property type="entry name" value="TPR-like_helical_dom_sf"/>
</dbReference>
<sequence length="1160" mass="129294">MENYAPEYFELPSPLVFVQGLEHGRPASLDSEASDLLSNPILLSPSYTQDMLHRTSPAVTAACGLELVTRISAHARADVFWDNAIIKNRLGTPRACNVRFISTQHYLPTRKSPTGSPLSAFAMQDAHALLTEHWFQKHFALVPSVVVSVYEIDGSVSDPQRYLQQDAELAQEINMLKAQLAGQDIRLVPLMVCAQSSDAPSLDARVASLRRLTQLGTKLFYLPAGTQREIEVLVEVLMTSVRTLALDYYVNLEKRIRKRKLNKHGHELNTVGSALPPSSLDTTPTYVSALHLEARQLVKLAVVSQFRLASHDATLKLLEQAHKLLVQVLSNADEFAHASPITPDTWQNYRALLDVIAFHATRLYLACEFPNVAYTKFDHHIQVVISHLLKPRGIRPASAPVLYWLSAQFEWLADLTSRCPSIVSRNHALCPDSVGGVGVLSMLHPGFSAMKSLSLLKRMGTDAAKGPPGPSDGYLSEYTQDIDSQTRELALLDKAERCFQTESAKANQFTRTLSTIYFQKAEIYYGLQQYELAVEWFTRCLDDEFSHWSYLASTVYWRLLSAWGALGQVDEMVSVYLKLCCLPARIHEQIDLLFTRFLESREVAVTTNPVDIQCLFENRVTPLSKASSVQLRLASLVKQSAVSPQNFVLQEVVVEFDRGFKNVRLKHDGSKPVEGLVTLQETDFQENDGVLEAAVNLDLSAAKIFQFTQHCSMIGTFSVKSVAYKASFSLGANATVVSLSGSSVFQQGFQDRYAWHGSNTRYISTSRPWTTDIEPRRPETIVTVSEPPHAIKGEKLKLTVLVDNKDHASVNVDLIVDDTAHSNGTKAPVPVQWADSSGSTVVDVGPKTAQALVLSVAVPMDWDNNVIRVKIKTIFYVENDRDIPVVDYLSFSIPVIDPFKYLLLIQPRLRDGDMPSPMVIPEDIADSIPLVQRSWSARVSVGYTQKDKVALGPLKIVGYELVTTTDLSEHTVGAIASEDSPITLEPETSAGLERLFYTRPTGAKSARNLALACHMKIQWQREGGEVNELVTPSWKLSLPLLDPRILLMVEKSDPRAIGLVYTIENPTARVFTFSTTFSNYELDYNLVVGTDIVQTVLVLPFSHHELRYSIIPKTTAEWFKLPELKVYDVNYKVSLPTLLATTDVRQDRGNNFLVNSSFLE</sequence>
<evidence type="ECO:0000259" key="2">
    <source>
        <dbReference type="Pfam" id="PF11817"/>
    </source>
</evidence>
<protein>
    <recommendedName>
        <fullName evidence="5">Trafficking protein particle complex subunit 11 domain-containing protein</fullName>
    </recommendedName>
</protein>
<reference evidence="4" key="1">
    <citation type="submission" date="2016-05" db="EMBL/GenBank/DDBJ databases">
        <title>Comparative genomics of biotechnologically important yeasts.</title>
        <authorList>
            <consortium name="DOE Joint Genome Institute"/>
            <person name="Riley R."/>
            <person name="Haridas S."/>
            <person name="Wolfe K.H."/>
            <person name="Lopes M.R."/>
            <person name="Hittinger C.T."/>
            <person name="Goker M."/>
            <person name="Salamov A."/>
            <person name="Wisecaver J."/>
            <person name="Long T.M."/>
            <person name="Aerts A.L."/>
            <person name="Barry K."/>
            <person name="Choi C."/>
            <person name="Clum A."/>
            <person name="Coughlan A.Y."/>
            <person name="Deshpande S."/>
            <person name="Douglass A.P."/>
            <person name="Hanson S.J."/>
            <person name="Klenk H.-P."/>
            <person name="Labutti K."/>
            <person name="Lapidus A."/>
            <person name="Lindquist E."/>
            <person name="Lipzen A."/>
            <person name="Meier-Kolthoff J.P."/>
            <person name="Ohm R.A."/>
            <person name="Otillar R.P."/>
            <person name="Pangilinan J."/>
            <person name="Peng Y."/>
            <person name="Rokas A."/>
            <person name="Rosa C.A."/>
            <person name="Scheuner C."/>
            <person name="Sibirny A.A."/>
            <person name="Slot J.C."/>
            <person name="Stielow J.B."/>
            <person name="Sun H."/>
            <person name="Kurtzman C.P."/>
            <person name="Blackwell M."/>
            <person name="Grigoriev I.V."/>
            <person name="Jeffries T.W."/>
        </authorList>
    </citation>
    <scope>NUCLEOTIDE SEQUENCE [LARGE SCALE GENOMIC DNA]</scope>
    <source>
        <strain evidence="4">NRRL Y-12698</strain>
    </source>
</reference>
<proteinExistence type="predicted"/>
<dbReference type="STRING" id="984486.A0A1E3QYE9"/>
<dbReference type="Proteomes" id="UP000094336">
    <property type="component" value="Unassembled WGS sequence"/>
</dbReference>
<dbReference type="Pfam" id="PF07919">
    <property type="entry name" value="Gryzun"/>
    <property type="match status" value="1"/>
</dbReference>
<dbReference type="GeneID" id="30145363"/>
<feature type="domain" description="Gryzun putative trafficking through Golgi" evidence="1">
    <location>
        <begin position="613"/>
        <end position="1148"/>
    </location>
</feature>
<dbReference type="PANTHER" id="PTHR14374:SF0">
    <property type="entry name" value="TRAFFICKING PROTEIN PARTICLE COMPLEX SUBUNIT 11"/>
    <property type="match status" value="1"/>
</dbReference>